<keyword evidence="2" id="KW-1185">Reference proteome</keyword>
<dbReference type="PANTHER" id="PTHR36739">
    <property type="entry name" value="D-TAGATOSE-1,6-BISPHOSPHATE ALDOLASE SUBUNIT"/>
    <property type="match status" value="1"/>
</dbReference>
<evidence type="ECO:0000313" key="1">
    <source>
        <dbReference type="EMBL" id="KAL3825868.1"/>
    </source>
</evidence>
<name>A0ABD3SNQ6_9LAMI</name>
<sequence length="119" mass="13093">MAETSTFRFSTFSSIPISKESTVSSSSTSFPPRRLYRPQSRSFSFTVKSSSGSGNFLGDDAFGFYPWENNHSVPSSIEWVSEDKVTLFTADGLMQIGGNLVPRRVSSADVCAFLDLRSL</sequence>
<gene>
    <name evidence="1" type="ORF">ACJIZ3_021897</name>
</gene>
<dbReference type="Proteomes" id="UP001634393">
    <property type="component" value="Unassembled WGS sequence"/>
</dbReference>
<dbReference type="EMBL" id="JBJXBP010000006">
    <property type="protein sequence ID" value="KAL3825868.1"/>
    <property type="molecule type" value="Genomic_DNA"/>
</dbReference>
<proteinExistence type="predicted"/>
<reference evidence="1 2" key="1">
    <citation type="submission" date="2024-12" db="EMBL/GenBank/DDBJ databases">
        <title>The unique morphological basis and parallel evolutionary history of personate flowers in Penstemon.</title>
        <authorList>
            <person name="Depatie T.H."/>
            <person name="Wessinger C.A."/>
        </authorList>
    </citation>
    <scope>NUCLEOTIDE SEQUENCE [LARGE SCALE GENOMIC DNA]</scope>
    <source>
        <strain evidence="1">WTNN_2</strain>
        <tissue evidence="1">Leaf</tissue>
    </source>
</reference>
<accession>A0ABD3SNQ6</accession>
<dbReference type="PANTHER" id="PTHR36739:SF1">
    <property type="entry name" value="D-TAGATOSE-1,6-BISPHOSPHATE ALDOLASE SUBUNIT"/>
    <property type="match status" value="1"/>
</dbReference>
<comment type="caution">
    <text evidence="1">The sequence shown here is derived from an EMBL/GenBank/DDBJ whole genome shotgun (WGS) entry which is preliminary data.</text>
</comment>
<evidence type="ECO:0000313" key="2">
    <source>
        <dbReference type="Proteomes" id="UP001634393"/>
    </source>
</evidence>
<dbReference type="AlphaFoldDB" id="A0ABD3SNQ6"/>
<organism evidence="1 2">
    <name type="scientific">Penstemon smallii</name>
    <dbReference type="NCBI Taxonomy" id="265156"/>
    <lineage>
        <taxon>Eukaryota</taxon>
        <taxon>Viridiplantae</taxon>
        <taxon>Streptophyta</taxon>
        <taxon>Embryophyta</taxon>
        <taxon>Tracheophyta</taxon>
        <taxon>Spermatophyta</taxon>
        <taxon>Magnoliopsida</taxon>
        <taxon>eudicotyledons</taxon>
        <taxon>Gunneridae</taxon>
        <taxon>Pentapetalae</taxon>
        <taxon>asterids</taxon>
        <taxon>lamiids</taxon>
        <taxon>Lamiales</taxon>
        <taxon>Plantaginaceae</taxon>
        <taxon>Cheloneae</taxon>
        <taxon>Penstemon</taxon>
    </lineage>
</organism>
<protein>
    <submittedName>
        <fullName evidence="1">Uncharacterized protein</fullName>
    </submittedName>
</protein>